<name>A0ABR2I576_9EUKA</name>
<keyword evidence="4" id="KW-0807">Transducer</keyword>
<evidence type="ECO:0000256" key="3">
    <source>
        <dbReference type="ARBA" id="ARBA00023134"/>
    </source>
</evidence>
<dbReference type="Gene3D" id="1.10.400.10">
    <property type="entry name" value="GI Alpha 1, domain 2-like"/>
    <property type="match status" value="1"/>
</dbReference>
<reference evidence="6 7" key="1">
    <citation type="submission" date="2024-04" db="EMBL/GenBank/DDBJ databases">
        <title>Tritrichomonas musculus Genome.</title>
        <authorList>
            <person name="Alves-Ferreira E."/>
            <person name="Grigg M."/>
            <person name="Lorenzi H."/>
            <person name="Galac M."/>
        </authorList>
    </citation>
    <scope>NUCLEOTIDE SEQUENCE [LARGE SCALE GENOMIC DNA]</scope>
    <source>
        <strain evidence="6 7">EAF2021</strain>
    </source>
</reference>
<organism evidence="6 7">
    <name type="scientific">Tritrichomonas musculus</name>
    <dbReference type="NCBI Taxonomy" id="1915356"/>
    <lineage>
        <taxon>Eukaryota</taxon>
        <taxon>Metamonada</taxon>
        <taxon>Parabasalia</taxon>
        <taxon>Tritrichomonadida</taxon>
        <taxon>Tritrichomonadidae</taxon>
        <taxon>Tritrichomonas</taxon>
    </lineage>
</organism>
<comment type="caution">
    <text evidence="6">The sequence shown here is derived from an EMBL/GenBank/DDBJ whole genome shotgun (WGS) entry which is preliminary data.</text>
</comment>
<dbReference type="PANTHER" id="PTHR10218:SF302">
    <property type="entry name" value="GUANINE NUCLEOTIDE-BINDING PROTEIN ALPHA-5 SUBUNIT"/>
    <property type="match status" value="1"/>
</dbReference>
<proteinExistence type="predicted"/>
<dbReference type="SMART" id="SM00275">
    <property type="entry name" value="G_alpha"/>
    <property type="match status" value="1"/>
</dbReference>
<dbReference type="Gene3D" id="3.40.50.300">
    <property type="entry name" value="P-loop containing nucleotide triphosphate hydrolases"/>
    <property type="match status" value="1"/>
</dbReference>
<sequence length="570" mass="64609">MGCGKSSVVGSQYPIIDSNIDPNKSGSPNSKGSNLIKANNINNNEISINLDHFEKGDVKMILLGPSECGKTTLWLHLKMNYLGGFNDEERKEIAHNIKINLITFTKDLVKFIQLKVKNPPKDFKSIQGLKFTEDELTLEIGQKINSIWNSSDIKKEYQTNESTEISDNAPFYFDHAAMIARKEYIPSNDDILRSTKCTTKDSQLQFKINNSIKTNLIDVGSTKSETSRWKDFDDVNCIIYVISLSDFNQFWINGNEKTKRTNESIKLFQDVVNSPSFNHKPIFLILNKTDLFADKLIKYPNKFKETYPDFKGDVKNVNACIEHVKTKYTSTLAVDRDKETAWIEVVPMCALDQQKVHDLFQFIAQNFIKYPNLKRPLVGQMANQSSQNQPKPESEVKKKDDQANNSKAKPVDKPKVPSGEDTPKEPLTNKTNKSNTEAKKPNDKSEAKKQNDKPEAKKPNDKSEAKKQNDKSEAKKQNDKSEAKKQNDKPEAKKPNDKPEAKKPKSKMKRNSTPPPGKPKGNGKSNSSNSSKNNSPRKLAKTDDEITVYEYISEYVTDTNSYSEYEASSY</sequence>
<dbReference type="Pfam" id="PF00503">
    <property type="entry name" value="G-alpha"/>
    <property type="match status" value="1"/>
</dbReference>
<dbReference type="InterPro" id="IPR011025">
    <property type="entry name" value="GproteinA_insert"/>
</dbReference>
<accession>A0ABR2I576</accession>
<dbReference type="InterPro" id="IPR001019">
    <property type="entry name" value="Gprotein_alpha_su"/>
</dbReference>
<dbReference type="SUPFAM" id="SSF52540">
    <property type="entry name" value="P-loop containing nucleoside triphosphate hydrolases"/>
    <property type="match status" value="1"/>
</dbReference>
<dbReference type="Proteomes" id="UP001470230">
    <property type="component" value="Unassembled WGS sequence"/>
</dbReference>
<feature type="compositionally biased region" description="Basic and acidic residues" evidence="5">
    <location>
        <begin position="436"/>
        <end position="503"/>
    </location>
</feature>
<keyword evidence="3" id="KW-0342">GTP-binding</keyword>
<feature type="compositionally biased region" description="Polar residues" evidence="5">
    <location>
        <begin position="381"/>
        <end position="391"/>
    </location>
</feature>
<dbReference type="EMBL" id="JAPFFF010000020">
    <property type="protein sequence ID" value="KAK8857647.1"/>
    <property type="molecule type" value="Genomic_DNA"/>
</dbReference>
<keyword evidence="2" id="KW-0547">Nucleotide-binding</keyword>
<evidence type="ECO:0000313" key="6">
    <source>
        <dbReference type="EMBL" id="KAK8857647.1"/>
    </source>
</evidence>
<evidence type="ECO:0000313" key="7">
    <source>
        <dbReference type="Proteomes" id="UP001470230"/>
    </source>
</evidence>
<feature type="region of interest" description="Disordered" evidence="5">
    <location>
        <begin position="1"/>
        <end position="36"/>
    </location>
</feature>
<feature type="compositionally biased region" description="Basic and acidic residues" evidence="5">
    <location>
        <begin position="392"/>
        <end position="402"/>
    </location>
</feature>
<evidence type="ECO:0000256" key="5">
    <source>
        <dbReference type="SAM" id="MobiDB-lite"/>
    </source>
</evidence>
<keyword evidence="7" id="KW-1185">Reference proteome</keyword>
<protein>
    <submittedName>
        <fullName evidence="6">Uncharacterized protein</fullName>
    </submittedName>
</protein>
<dbReference type="SUPFAM" id="SSF47895">
    <property type="entry name" value="Transducin (alpha subunit), insertion domain"/>
    <property type="match status" value="1"/>
</dbReference>
<evidence type="ECO:0000256" key="2">
    <source>
        <dbReference type="ARBA" id="ARBA00022741"/>
    </source>
</evidence>
<dbReference type="PROSITE" id="PS51882">
    <property type="entry name" value="G_ALPHA"/>
    <property type="match status" value="1"/>
</dbReference>
<feature type="compositionally biased region" description="Low complexity" evidence="5">
    <location>
        <begin position="22"/>
        <end position="36"/>
    </location>
</feature>
<gene>
    <name evidence="6" type="ORF">M9Y10_016053</name>
</gene>
<evidence type="ECO:0000256" key="4">
    <source>
        <dbReference type="ARBA" id="ARBA00023224"/>
    </source>
</evidence>
<keyword evidence="1" id="KW-0479">Metal-binding</keyword>
<dbReference type="PANTHER" id="PTHR10218">
    <property type="entry name" value="GTP-BINDING PROTEIN ALPHA SUBUNIT"/>
    <property type="match status" value="1"/>
</dbReference>
<dbReference type="PRINTS" id="PR00318">
    <property type="entry name" value="GPROTEINA"/>
</dbReference>
<feature type="compositionally biased region" description="Low complexity" evidence="5">
    <location>
        <begin position="522"/>
        <end position="536"/>
    </location>
</feature>
<dbReference type="InterPro" id="IPR027417">
    <property type="entry name" value="P-loop_NTPase"/>
</dbReference>
<feature type="region of interest" description="Disordered" evidence="5">
    <location>
        <begin position="380"/>
        <end position="545"/>
    </location>
</feature>
<evidence type="ECO:0000256" key="1">
    <source>
        <dbReference type="ARBA" id="ARBA00022723"/>
    </source>
</evidence>